<accession>A0ABQ5GIL2</accession>
<comment type="caution">
    <text evidence="1">The sequence shown here is derived from an EMBL/GenBank/DDBJ whole genome shotgun (WGS) entry which is preliminary data.</text>
</comment>
<proteinExistence type="predicted"/>
<dbReference type="EMBL" id="BQNB010018514">
    <property type="protein sequence ID" value="GJT75243.1"/>
    <property type="molecule type" value="Genomic_DNA"/>
</dbReference>
<evidence type="ECO:0000313" key="1">
    <source>
        <dbReference type="EMBL" id="GJT75243.1"/>
    </source>
</evidence>
<gene>
    <name evidence="1" type="ORF">Tco_1041968</name>
</gene>
<reference evidence="1" key="2">
    <citation type="submission" date="2022-01" db="EMBL/GenBank/DDBJ databases">
        <authorList>
            <person name="Yamashiro T."/>
            <person name="Shiraishi A."/>
            <person name="Satake H."/>
            <person name="Nakayama K."/>
        </authorList>
    </citation>
    <scope>NUCLEOTIDE SEQUENCE</scope>
</reference>
<reference evidence="1" key="1">
    <citation type="journal article" date="2022" name="Int. J. Mol. Sci.">
        <title>Draft Genome of Tanacetum Coccineum: Genomic Comparison of Closely Related Tanacetum-Family Plants.</title>
        <authorList>
            <person name="Yamashiro T."/>
            <person name="Shiraishi A."/>
            <person name="Nakayama K."/>
            <person name="Satake H."/>
        </authorList>
    </citation>
    <scope>NUCLEOTIDE SEQUENCE</scope>
</reference>
<organism evidence="1 2">
    <name type="scientific">Tanacetum coccineum</name>
    <dbReference type="NCBI Taxonomy" id="301880"/>
    <lineage>
        <taxon>Eukaryota</taxon>
        <taxon>Viridiplantae</taxon>
        <taxon>Streptophyta</taxon>
        <taxon>Embryophyta</taxon>
        <taxon>Tracheophyta</taxon>
        <taxon>Spermatophyta</taxon>
        <taxon>Magnoliopsida</taxon>
        <taxon>eudicotyledons</taxon>
        <taxon>Gunneridae</taxon>
        <taxon>Pentapetalae</taxon>
        <taxon>asterids</taxon>
        <taxon>campanulids</taxon>
        <taxon>Asterales</taxon>
        <taxon>Asteraceae</taxon>
        <taxon>Asteroideae</taxon>
        <taxon>Anthemideae</taxon>
        <taxon>Anthemidinae</taxon>
        <taxon>Tanacetum</taxon>
    </lineage>
</organism>
<name>A0ABQ5GIL2_9ASTR</name>
<sequence length="201" mass="21792">MSSVPGQDGVCVSEKDSIRRIWQGRYDVLGWIPWSARYRSLDSSSLSAGPSRKRCISPTTLVPLSSPILRSIAPTHADLLPPCKRFRDSYLPEDSREEHMEIGTADAEAVADLGIGDGVDTEDGIGMGVEIAASDIREDKEEFEVGASTGGTMEIAVDPLVTGGISESTRGDVLYLEGTLYDIVHYLSEVPLDRITEFETA</sequence>
<keyword evidence="2" id="KW-1185">Reference proteome</keyword>
<evidence type="ECO:0000313" key="2">
    <source>
        <dbReference type="Proteomes" id="UP001151760"/>
    </source>
</evidence>
<dbReference type="Proteomes" id="UP001151760">
    <property type="component" value="Unassembled WGS sequence"/>
</dbReference>
<protein>
    <submittedName>
        <fullName evidence="1">Uncharacterized protein</fullName>
    </submittedName>
</protein>